<feature type="DNA-binding region" description="H-T-H motif" evidence="3">
    <location>
        <begin position="28"/>
        <end position="47"/>
    </location>
</feature>
<dbReference type="PROSITE" id="PS50977">
    <property type="entry name" value="HTH_TETR_2"/>
    <property type="match status" value="1"/>
</dbReference>
<dbReference type="InterPro" id="IPR050624">
    <property type="entry name" value="HTH-type_Tx_Regulator"/>
</dbReference>
<dbReference type="PANTHER" id="PTHR43479">
    <property type="entry name" value="ACREF/ENVCD OPERON REPRESSOR-RELATED"/>
    <property type="match status" value="1"/>
</dbReference>
<dbReference type="RefSeq" id="WP_066268304.1">
    <property type="nucleotide sequence ID" value="NZ_JARMAB010000025.1"/>
</dbReference>
<evidence type="ECO:0000256" key="2">
    <source>
        <dbReference type="ARBA" id="ARBA00023125"/>
    </source>
</evidence>
<gene>
    <name evidence="5" type="ORF">P4T90_16660</name>
</gene>
<dbReference type="InterPro" id="IPR001647">
    <property type="entry name" value="HTH_TetR"/>
</dbReference>
<keyword evidence="1" id="KW-0678">Repressor</keyword>
<keyword evidence="6" id="KW-1185">Reference proteome</keyword>
<name>A0ABU6MJ34_9BACI</name>
<dbReference type="PRINTS" id="PR00455">
    <property type="entry name" value="HTHTETR"/>
</dbReference>
<dbReference type="Pfam" id="PF00440">
    <property type="entry name" value="TetR_N"/>
    <property type="match status" value="1"/>
</dbReference>
<evidence type="ECO:0000313" key="6">
    <source>
        <dbReference type="Proteomes" id="UP001341444"/>
    </source>
</evidence>
<dbReference type="InterPro" id="IPR009057">
    <property type="entry name" value="Homeodomain-like_sf"/>
</dbReference>
<evidence type="ECO:0000256" key="1">
    <source>
        <dbReference type="ARBA" id="ARBA00022491"/>
    </source>
</evidence>
<evidence type="ECO:0000313" key="5">
    <source>
        <dbReference type="EMBL" id="MED1204679.1"/>
    </source>
</evidence>
<evidence type="ECO:0000256" key="3">
    <source>
        <dbReference type="PROSITE-ProRule" id="PRU00335"/>
    </source>
</evidence>
<dbReference type="Proteomes" id="UP001341444">
    <property type="component" value="Unassembled WGS sequence"/>
</dbReference>
<keyword evidence="2 3" id="KW-0238">DNA-binding</keyword>
<feature type="domain" description="HTH tetR-type" evidence="4">
    <location>
        <begin position="5"/>
        <end position="65"/>
    </location>
</feature>
<dbReference type="EMBL" id="JARMAB010000025">
    <property type="protein sequence ID" value="MED1204679.1"/>
    <property type="molecule type" value="Genomic_DNA"/>
</dbReference>
<protein>
    <submittedName>
        <fullName evidence="5">TetR/AcrR family transcriptional regulator</fullName>
    </submittedName>
</protein>
<dbReference type="PANTHER" id="PTHR43479:SF11">
    <property type="entry name" value="ACREF_ENVCD OPERON REPRESSOR-RELATED"/>
    <property type="match status" value="1"/>
</dbReference>
<sequence length="201" mass="22983">MGKGESTKQLIIEHSRKLFAKKGFDSSKTSEIAKACGISEATIYKYFTSKNDLLMACVTPDYADGNEKKFFQSDLSDVPLEELIKGYVTDKLNLIVQNRCQFEILFNETLHHPELSTEYVKQFYQRNDAETEIERRIDQGLIKGISDFFLFRVGLISAILAVMNQHEIHDKEAGTYFTPSKIAELVEFVLYGIYGKREELG</sequence>
<comment type="caution">
    <text evidence="5">The sequence shown here is derived from an EMBL/GenBank/DDBJ whole genome shotgun (WGS) entry which is preliminary data.</text>
</comment>
<dbReference type="Gene3D" id="1.10.357.10">
    <property type="entry name" value="Tetracycline Repressor, domain 2"/>
    <property type="match status" value="1"/>
</dbReference>
<reference evidence="5 6" key="1">
    <citation type="submission" date="2023-03" db="EMBL/GenBank/DDBJ databases">
        <title>Bacillus Genome Sequencing.</title>
        <authorList>
            <person name="Dunlap C."/>
        </authorList>
    </citation>
    <scope>NUCLEOTIDE SEQUENCE [LARGE SCALE GENOMIC DNA]</scope>
    <source>
        <strain evidence="5 6">B-23453</strain>
    </source>
</reference>
<evidence type="ECO:0000259" key="4">
    <source>
        <dbReference type="PROSITE" id="PS50977"/>
    </source>
</evidence>
<accession>A0ABU6MJ34</accession>
<proteinExistence type="predicted"/>
<organism evidence="5 6">
    <name type="scientific">Heyndrickxia acidicola</name>
    <dbReference type="NCBI Taxonomy" id="209389"/>
    <lineage>
        <taxon>Bacteria</taxon>
        <taxon>Bacillati</taxon>
        <taxon>Bacillota</taxon>
        <taxon>Bacilli</taxon>
        <taxon>Bacillales</taxon>
        <taxon>Bacillaceae</taxon>
        <taxon>Heyndrickxia</taxon>
    </lineage>
</organism>
<dbReference type="SUPFAM" id="SSF46689">
    <property type="entry name" value="Homeodomain-like"/>
    <property type="match status" value="1"/>
</dbReference>